<protein>
    <submittedName>
        <fullName evidence="4">TetR family transcriptional regulator</fullName>
    </submittedName>
</protein>
<dbReference type="GO" id="GO:0003700">
    <property type="term" value="F:DNA-binding transcription factor activity"/>
    <property type="evidence" value="ECO:0007669"/>
    <property type="project" value="TreeGrafter"/>
</dbReference>
<comment type="caution">
    <text evidence="4">The sequence shown here is derived from an EMBL/GenBank/DDBJ whole genome shotgun (WGS) entry which is preliminary data.</text>
</comment>
<feature type="DNA-binding region" description="H-T-H motif" evidence="2">
    <location>
        <begin position="43"/>
        <end position="62"/>
    </location>
</feature>
<dbReference type="PROSITE" id="PS50977">
    <property type="entry name" value="HTH_TETR_2"/>
    <property type="match status" value="1"/>
</dbReference>
<dbReference type="PANTHER" id="PTHR30055">
    <property type="entry name" value="HTH-TYPE TRANSCRIPTIONAL REGULATOR RUTR"/>
    <property type="match status" value="1"/>
</dbReference>
<accession>A0A2M9HCE9</accession>
<sequence length="234" mass="26846">MVDEQSGFRPINRRRRLSPEARRAQIAEAAADLISRYGSYGFSMQTLADAVGLTVPGLAHYVRSREELLTLVIERYYDASGIVPEYVIAERTDSADRGRWRAASDDESDVRSDVEGLLNYPASMRRLVESNARRPQMVNLFMRLSIEAADPNHPAHDLYARRHRKVLADMMGKPWNLPPQYRDPEAMHDLFVTVFFAMDGVQEQSLTNPDETMLDLWSRAERVLFPSPIWDGYR</sequence>
<evidence type="ECO:0000256" key="2">
    <source>
        <dbReference type="PROSITE-ProRule" id="PRU00335"/>
    </source>
</evidence>
<feature type="domain" description="HTH tetR-type" evidence="3">
    <location>
        <begin position="20"/>
        <end position="80"/>
    </location>
</feature>
<dbReference type="OrthoDB" id="7505659at2"/>
<dbReference type="Gene3D" id="1.10.357.10">
    <property type="entry name" value="Tetracycline Repressor, domain 2"/>
    <property type="match status" value="1"/>
</dbReference>
<evidence type="ECO:0000259" key="3">
    <source>
        <dbReference type="PROSITE" id="PS50977"/>
    </source>
</evidence>
<evidence type="ECO:0000313" key="5">
    <source>
        <dbReference type="Proteomes" id="UP000231451"/>
    </source>
</evidence>
<evidence type="ECO:0000256" key="1">
    <source>
        <dbReference type="ARBA" id="ARBA00023125"/>
    </source>
</evidence>
<dbReference type="GO" id="GO:0000976">
    <property type="term" value="F:transcription cis-regulatory region binding"/>
    <property type="evidence" value="ECO:0007669"/>
    <property type="project" value="TreeGrafter"/>
</dbReference>
<keyword evidence="5" id="KW-1185">Reference proteome</keyword>
<dbReference type="AlphaFoldDB" id="A0A2M9HCE9"/>
<reference evidence="4 5" key="1">
    <citation type="submission" date="2017-10" db="EMBL/GenBank/DDBJ databases">
        <title>Draft genome sequences of strains TRE 1, TRE 9, TRE H and TRI 7, isolated from tamarins, belonging to four potential novel Bifidobacterium species.</title>
        <authorList>
            <person name="Mattarelli P."/>
            <person name="Modesto M."/>
            <person name="Puglisi E."/>
            <person name="Morelli L."/>
            <person name="Spezio C."/>
            <person name="Bonetti A."/>
            <person name="Sandri C."/>
        </authorList>
    </citation>
    <scope>NUCLEOTIDE SEQUENCE [LARGE SCALE GENOMIC DNA]</scope>
    <source>
        <strain evidence="5">TRI7</strain>
    </source>
</reference>
<gene>
    <name evidence="4" type="ORF">CSQ87_09900</name>
</gene>
<organism evidence="4 5">
    <name type="scientific">Bifidobacterium simiarum</name>
    <dbReference type="NCBI Taxonomy" id="2045441"/>
    <lineage>
        <taxon>Bacteria</taxon>
        <taxon>Bacillati</taxon>
        <taxon>Actinomycetota</taxon>
        <taxon>Actinomycetes</taxon>
        <taxon>Bifidobacteriales</taxon>
        <taxon>Bifidobacteriaceae</taxon>
        <taxon>Bifidobacterium</taxon>
    </lineage>
</organism>
<proteinExistence type="predicted"/>
<dbReference type="Proteomes" id="UP000231451">
    <property type="component" value="Unassembled WGS sequence"/>
</dbReference>
<dbReference type="InterPro" id="IPR050109">
    <property type="entry name" value="HTH-type_TetR-like_transc_reg"/>
</dbReference>
<keyword evidence="1 2" id="KW-0238">DNA-binding</keyword>
<dbReference type="SUPFAM" id="SSF46689">
    <property type="entry name" value="Homeodomain-like"/>
    <property type="match status" value="1"/>
</dbReference>
<dbReference type="Pfam" id="PF00440">
    <property type="entry name" value="TetR_N"/>
    <property type="match status" value="1"/>
</dbReference>
<dbReference type="InterPro" id="IPR009057">
    <property type="entry name" value="Homeodomain-like_sf"/>
</dbReference>
<dbReference type="EMBL" id="PEBK01000012">
    <property type="protein sequence ID" value="PJM74485.1"/>
    <property type="molecule type" value="Genomic_DNA"/>
</dbReference>
<dbReference type="InterPro" id="IPR001647">
    <property type="entry name" value="HTH_TetR"/>
</dbReference>
<dbReference type="RefSeq" id="WP_100513721.1">
    <property type="nucleotide sequence ID" value="NZ_PEBK01000012.1"/>
</dbReference>
<evidence type="ECO:0000313" key="4">
    <source>
        <dbReference type="EMBL" id="PJM74485.1"/>
    </source>
</evidence>
<name>A0A2M9HCE9_9BIFI</name>
<dbReference type="PANTHER" id="PTHR30055:SF237">
    <property type="entry name" value="TRANSCRIPTIONAL REPRESSOR MCE3R"/>
    <property type="match status" value="1"/>
</dbReference>